<dbReference type="OrthoDB" id="9801056at2"/>
<dbReference type="AlphaFoldDB" id="A0A158I3A8"/>
<name>A0A158I3A8_CABSO</name>
<proteinExistence type="predicted"/>
<dbReference type="PANTHER" id="PTHR43245">
    <property type="entry name" value="BIFUNCTIONAL POLYMYXIN RESISTANCE PROTEIN ARNA"/>
    <property type="match status" value="1"/>
</dbReference>
<dbReference type="SUPFAM" id="SSF51735">
    <property type="entry name" value="NAD(P)-binding Rossmann-fold domains"/>
    <property type="match status" value="1"/>
</dbReference>
<dbReference type="EMBL" id="FCOC02000025">
    <property type="protein sequence ID" value="SAL51092.1"/>
    <property type="molecule type" value="Genomic_DNA"/>
</dbReference>
<dbReference type="RefSeq" id="WP_060858417.1">
    <property type="nucleotide sequence ID" value="NZ_FCOC02000025.1"/>
</dbReference>
<gene>
    <name evidence="2" type="ORF">AWB64_05431</name>
</gene>
<evidence type="ECO:0000313" key="2">
    <source>
        <dbReference type="EMBL" id="SAL51092.1"/>
    </source>
</evidence>
<dbReference type="InterPro" id="IPR001509">
    <property type="entry name" value="Epimerase_deHydtase"/>
</dbReference>
<dbReference type="InterPro" id="IPR050177">
    <property type="entry name" value="Lipid_A_modif_metabolic_enz"/>
</dbReference>
<feature type="domain" description="NAD-dependent epimerase/dehydratase" evidence="1">
    <location>
        <begin position="5"/>
        <end position="232"/>
    </location>
</feature>
<sequence length="319" mass="34589">MSAAVLVSGANGFVGRTVVKALIERGDDVIGLVRRPQSDMLGVREWVLEGDGFAGIEDRWPPSYRCGSVIHLAARVHMMQDTATDPLAAYRETNVRGTLRLAKASHAAGAQRFVFVSSVKAVGNSDHGRPLREFDQPAPNDPYGVSKLEAEQALLAYGVESGLEIVIVRPPLVYGPGVRANFLRLMHGIAAGVPLPLGAIPARRSMIFVGNLAHVLIQCATDPRAAGRTFNVTDTHDLTVTELARMLAAKLNAPARFLAVPASWLRFAGTLTHKTEQVERLISSLQLDTSLICEVLNWHPPYSTEEGLSLTAAWYRSTH</sequence>
<evidence type="ECO:0000259" key="1">
    <source>
        <dbReference type="Pfam" id="PF01370"/>
    </source>
</evidence>
<dbReference type="Proteomes" id="UP000054893">
    <property type="component" value="Unassembled WGS sequence"/>
</dbReference>
<dbReference type="Gene3D" id="3.40.50.720">
    <property type="entry name" value="NAD(P)-binding Rossmann-like Domain"/>
    <property type="match status" value="1"/>
</dbReference>
<protein>
    <submittedName>
        <fullName evidence="2">Putative epimerase/dehydratase WbiG</fullName>
    </submittedName>
</protein>
<reference evidence="2 3" key="1">
    <citation type="submission" date="2016-01" db="EMBL/GenBank/DDBJ databases">
        <authorList>
            <person name="Oliw E.H."/>
        </authorList>
    </citation>
    <scope>NUCLEOTIDE SEQUENCE [LARGE SCALE GENOMIC DNA]</scope>
    <source>
        <strain evidence="2">LMG 22029</strain>
    </source>
</reference>
<dbReference type="PANTHER" id="PTHR43245:SF58">
    <property type="entry name" value="BLL5923 PROTEIN"/>
    <property type="match status" value="1"/>
</dbReference>
<evidence type="ECO:0000313" key="3">
    <source>
        <dbReference type="Proteomes" id="UP000054893"/>
    </source>
</evidence>
<dbReference type="Pfam" id="PF01370">
    <property type="entry name" value="Epimerase"/>
    <property type="match status" value="1"/>
</dbReference>
<organism evidence="2 3">
    <name type="scientific">Caballeronia sordidicola</name>
    <name type="common">Burkholderia sordidicola</name>
    <dbReference type="NCBI Taxonomy" id="196367"/>
    <lineage>
        <taxon>Bacteria</taxon>
        <taxon>Pseudomonadati</taxon>
        <taxon>Pseudomonadota</taxon>
        <taxon>Betaproteobacteria</taxon>
        <taxon>Burkholderiales</taxon>
        <taxon>Burkholderiaceae</taxon>
        <taxon>Caballeronia</taxon>
    </lineage>
</organism>
<accession>A0A158I3A8</accession>
<dbReference type="InterPro" id="IPR036291">
    <property type="entry name" value="NAD(P)-bd_dom_sf"/>
</dbReference>